<dbReference type="InterPro" id="IPR014757">
    <property type="entry name" value="Tscrpt_reg_IclR_C"/>
</dbReference>
<sequence>MHSDRPLSHDAGTRSRNGPHGVDAARPKPPRRKRAQSDATVTPLARGLAILCAFGPDKGWLGNREIALETGIPAPTVSRLLQSLVALGYLHHDDASRKYALAPAALSLGYAAIADPGIQQAARDEMRTLAEATDTCVLLGARDQLDVLILDTQAGSRAAPDSRRLPGMRMPLADSLMGWTLLASLPESERLNLQGEIERKAGREWPSILPRMTEKIAQVHELGFGMLHDEREPERACIAAPLPIRGRPPLVLGCIGRAVSIEQELGARLVALAHALQARLATGD</sequence>
<evidence type="ECO:0000259" key="5">
    <source>
        <dbReference type="PROSITE" id="PS51077"/>
    </source>
</evidence>
<dbReference type="InterPro" id="IPR036390">
    <property type="entry name" value="WH_DNA-bd_sf"/>
</dbReference>
<dbReference type="RefSeq" id="WP_084909107.1">
    <property type="nucleotide sequence ID" value="NZ_CP020738.1"/>
</dbReference>
<dbReference type="InterPro" id="IPR029016">
    <property type="entry name" value="GAF-like_dom_sf"/>
</dbReference>
<dbReference type="GO" id="GO:0003700">
    <property type="term" value="F:DNA-binding transcription factor activity"/>
    <property type="evidence" value="ECO:0007669"/>
    <property type="project" value="TreeGrafter"/>
</dbReference>
<dbReference type="PANTHER" id="PTHR30136:SF33">
    <property type="entry name" value="TRANSCRIPTIONAL REGULATORY PROTEIN"/>
    <property type="match status" value="1"/>
</dbReference>
<keyword evidence="1" id="KW-0805">Transcription regulation</keyword>
<evidence type="ECO:0000256" key="2">
    <source>
        <dbReference type="ARBA" id="ARBA00023125"/>
    </source>
</evidence>
<evidence type="ECO:0000256" key="4">
    <source>
        <dbReference type="SAM" id="MobiDB-lite"/>
    </source>
</evidence>
<dbReference type="InterPro" id="IPR050707">
    <property type="entry name" value="HTH_MetabolicPath_Reg"/>
</dbReference>
<keyword evidence="2" id="KW-0238">DNA-binding</keyword>
<feature type="domain" description="HTH iclR-type" evidence="5">
    <location>
        <begin position="41"/>
        <end position="103"/>
    </location>
</feature>
<dbReference type="SMART" id="SM00346">
    <property type="entry name" value="HTH_ICLR"/>
    <property type="match status" value="1"/>
</dbReference>
<feature type="compositionally biased region" description="Basic and acidic residues" evidence="4">
    <location>
        <begin position="1"/>
        <end position="13"/>
    </location>
</feature>
<comment type="caution">
    <text evidence="7">The sequence shown here is derived from an EMBL/GenBank/DDBJ whole genome shotgun (WGS) entry which is preliminary data.</text>
</comment>
<dbReference type="Gene3D" id="3.30.450.40">
    <property type="match status" value="1"/>
</dbReference>
<dbReference type="PROSITE" id="PS51078">
    <property type="entry name" value="ICLR_ED"/>
    <property type="match status" value="1"/>
</dbReference>
<dbReference type="SUPFAM" id="SSF46785">
    <property type="entry name" value="Winged helix' DNA-binding domain"/>
    <property type="match status" value="1"/>
</dbReference>
<proteinExistence type="predicted"/>
<gene>
    <name evidence="7" type="ORF">BZL54_08890</name>
</gene>
<dbReference type="Proteomes" id="UP000217994">
    <property type="component" value="Unassembled WGS sequence"/>
</dbReference>
<dbReference type="AlphaFoldDB" id="A0A2A4FJE2"/>
<feature type="region of interest" description="Disordered" evidence="4">
    <location>
        <begin position="1"/>
        <end position="40"/>
    </location>
</feature>
<dbReference type="Pfam" id="PF09339">
    <property type="entry name" value="HTH_IclR"/>
    <property type="match status" value="1"/>
</dbReference>
<feature type="domain" description="IclR-ED" evidence="6">
    <location>
        <begin position="104"/>
        <end position="284"/>
    </location>
</feature>
<dbReference type="GO" id="GO:0003677">
    <property type="term" value="F:DNA binding"/>
    <property type="evidence" value="ECO:0007669"/>
    <property type="project" value="UniProtKB-KW"/>
</dbReference>
<reference evidence="7 8" key="1">
    <citation type="submission" date="2017-01" db="EMBL/GenBank/DDBJ databases">
        <title>Whole-Genome Shotgun Sequencing of Two beta-Proteobacterial Species in Search of the Bulgecin Biosynthetic Cluster.</title>
        <authorList>
            <person name="Horsman M.E."/>
            <person name="Marous D.R."/>
            <person name="Li R."/>
            <person name="Oliver R.A."/>
            <person name="Byun B."/>
            <person name="Emrich S.J."/>
            <person name="Boggess B."/>
            <person name="Townsend C.A."/>
            <person name="Mobashery S."/>
        </authorList>
    </citation>
    <scope>NUCLEOTIDE SEQUENCE [LARGE SCALE GENOMIC DNA]</scope>
    <source>
        <strain evidence="7 8">ATCC 31433</strain>
    </source>
</reference>
<keyword evidence="3" id="KW-0804">Transcription</keyword>
<dbReference type="Gene3D" id="1.10.10.10">
    <property type="entry name" value="Winged helix-like DNA-binding domain superfamily/Winged helix DNA-binding domain"/>
    <property type="match status" value="1"/>
</dbReference>
<dbReference type="PROSITE" id="PS51077">
    <property type="entry name" value="HTH_ICLR"/>
    <property type="match status" value="1"/>
</dbReference>
<evidence type="ECO:0000313" key="7">
    <source>
        <dbReference type="EMBL" id="PCE32758.1"/>
    </source>
</evidence>
<dbReference type="InterPro" id="IPR005471">
    <property type="entry name" value="Tscrpt_reg_IclR_N"/>
</dbReference>
<dbReference type="EMBL" id="MTZU01000024">
    <property type="protein sequence ID" value="PCE32758.1"/>
    <property type="molecule type" value="Genomic_DNA"/>
</dbReference>
<name>A0A2A4FJE2_9BURK</name>
<dbReference type="GeneID" id="69006575"/>
<dbReference type="Pfam" id="PF01614">
    <property type="entry name" value="IclR_C"/>
    <property type="match status" value="1"/>
</dbReference>
<evidence type="ECO:0000256" key="1">
    <source>
        <dbReference type="ARBA" id="ARBA00023015"/>
    </source>
</evidence>
<dbReference type="GO" id="GO:0045892">
    <property type="term" value="P:negative regulation of DNA-templated transcription"/>
    <property type="evidence" value="ECO:0007669"/>
    <property type="project" value="TreeGrafter"/>
</dbReference>
<evidence type="ECO:0000259" key="6">
    <source>
        <dbReference type="PROSITE" id="PS51078"/>
    </source>
</evidence>
<dbReference type="PANTHER" id="PTHR30136">
    <property type="entry name" value="HELIX-TURN-HELIX TRANSCRIPTIONAL REGULATOR, ICLR FAMILY"/>
    <property type="match status" value="1"/>
</dbReference>
<accession>A0A2A4FJE2</accession>
<dbReference type="InterPro" id="IPR036388">
    <property type="entry name" value="WH-like_DNA-bd_sf"/>
</dbReference>
<dbReference type="SUPFAM" id="SSF55781">
    <property type="entry name" value="GAF domain-like"/>
    <property type="match status" value="1"/>
</dbReference>
<protein>
    <submittedName>
        <fullName evidence="7">IclR family transcriptional regulator</fullName>
    </submittedName>
</protein>
<evidence type="ECO:0000313" key="8">
    <source>
        <dbReference type="Proteomes" id="UP000217994"/>
    </source>
</evidence>
<organism evidence="7 8">
    <name type="scientific">Burkholderia ubonensis subsp. mesacidophila</name>
    <dbReference type="NCBI Taxonomy" id="265293"/>
    <lineage>
        <taxon>Bacteria</taxon>
        <taxon>Pseudomonadati</taxon>
        <taxon>Pseudomonadota</taxon>
        <taxon>Betaproteobacteria</taxon>
        <taxon>Burkholderiales</taxon>
        <taxon>Burkholderiaceae</taxon>
        <taxon>Burkholderia</taxon>
        <taxon>Burkholderia cepacia complex</taxon>
    </lineage>
</organism>
<evidence type="ECO:0000256" key="3">
    <source>
        <dbReference type="ARBA" id="ARBA00023163"/>
    </source>
</evidence>